<dbReference type="Pfam" id="PF01610">
    <property type="entry name" value="DDE_Tnp_ISL3"/>
    <property type="match status" value="1"/>
</dbReference>
<proteinExistence type="predicted"/>
<dbReference type="EMBL" id="CAADFY010000005">
    <property type="protein sequence ID" value="VFK52204.1"/>
    <property type="molecule type" value="Genomic_DNA"/>
</dbReference>
<feature type="domain" description="Transposase IS204/IS1001/IS1096/IS1165 DDE" evidence="1">
    <location>
        <begin position="3"/>
        <end position="48"/>
    </location>
</feature>
<gene>
    <name evidence="4" type="ORF">BECKTUN1418D_GA0071000_115710</name>
    <name evidence="2" type="ORF">BECKTUN1418E_GA0071001_100747</name>
    <name evidence="3" type="ORF">BECKTUN1418F_GA0071002_100547</name>
</gene>
<dbReference type="InterPro" id="IPR002560">
    <property type="entry name" value="Transposase_DDE"/>
</dbReference>
<accession>A0A451A6N3</accession>
<dbReference type="EMBL" id="CAADFV010000007">
    <property type="protein sequence ID" value="VFK52168.1"/>
    <property type="molecule type" value="Genomic_DNA"/>
</dbReference>
<name>A0A451A6N3_9GAMM</name>
<evidence type="ECO:0000313" key="4">
    <source>
        <dbReference type="EMBL" id="VFK61693.1"/>
    </source>
</evidence>
<reference evidence="4" key="1">
    <citation type="submission" date="2019-02" db="EMBL/GenBank/DDBJ databases">
        <authorList>
            <person name="Gruber-Vodicka R. H."/>
            <person name="Seah K. B. B."/>
        </authorList>
    </citation>
    <scope>NUCLEOTIDE SEQUENCE</scope>
    <source>
        <strain evidence="4">BECK_BY1</strain>
        <strain evidence="2">BECK_BY2</strain>
        <strain evidence="3">BECK_BY3</strain>
    </source>
</reference>
<evidence type="ECO:0000313" key="2">
    <source>
        <dbReference type="EMBL" id="VFK52168.1"/>
    </source>
</evidence>
<dbReference type="AlphaFoldDB" id="A0A451A6N3"/>
<evidence type="ECO:0000259" key="1">
    <source>
        <dbReference type="Pfam" id="PF01610"/>
    </source>
</evidence>
<organism evidence="4">
    <name type="scientific">Candidatus Kentrum sp. TUN</name>
    <dbReference type="NCBI Taxonomy" id="2126343"/>
    <lineage>
        <taxon>Bacteria</taxon>
        <taxon>Pseudomonadati</taxon>
        <taxon>Pseudomonadota</taxon>
        <taxon>Gammaproteobacteria</taxon>
        <taxon>Candidatus Kentrum</taxon>
    </lineage>
</organism>
<sequence>MLKGFADTLGAYRSGILPTMIPTAFPPEGTNNKIKIPQKMAYGFRDLNFSNEHVSALRQG</sequence>
<protein>
    <submittedName>
        <fullName evidence="4">Transposase</fullName>
    </submittedName>
</protein>
<dbReference type="EMBL" id="CAADFX010000157">
    <property type="protein sequence ID" value="VFK61693.1"/>
    <property type="molecule type" value="Genomic_DNA"/>
</dbReference>
<evidence type="ECO:0000313" key="3">
    <source>
        <dbReference type="EMBL" id="VFK52204.1"/>
    </source>
</evidence>